<evidence type="ECO:0000259" key="1">
    <source>
        <dbReference type="PROSITE" id="PS50042"/>
    </source>
</evidence>
<proteinExistence type="predicted"/>
<organism evidence="2 3">
    <name type="scientific">Plantimonas leprariae</name>
    <dbReference type="NCBI Taxonomy" id="2615207"/>
    <lineage>
        <taxon>Bacteria</taxon>
        <taxon>Pseudomonadati</taxon>
        <taxon>Pseudomonadota</taxon>
        <taxon>Alphaproteobacteria</taxon>
        <taxon>Hyphomicrobiales</taxon>
        <taxon>Aurantimonadaceae</taxon>
        <taxon>Plantimonas</taxon>
    </lineage>
</organism>
<dbReference type="Pfam" id="PF00027">
    <property type="entry name" value="cNMP_binding"/>
    <property type="match status" value="1"/>
</dbReference>
<dbReference type="GO" id="GO:0005829">
    <property type="term" value="C:cytosol"/>
    <property type="evidence" value="ECO:0007669"/>
    <property type="project" value="TreeGrafter"/>
</dbReference>
<dbReference type="PANTHER" id="PTHR24567">
    <property type="entry name" value="CRP FAMILY TRANSCRIPTIONAL REGULATORY PROTEIN"/>
    <property type="match status" value="1"/>
</dbReference>
<dbReference type="InterPro" id="IPR000595">
    <property type="entry name" value="cNMP-bd_dom"/>
</dbReference>
<dbReference type="EMBL" id="VZDO01000003">
    <property type="protein sequence ID" value="KAB0681445.1"/>
    <property type="molecule type" value="Genomic_DNA"/>
</dbReference>
<dbReference type="InterPro" id="IPR050397">
    <property type="entry name" value="Env_Response_Regulators"/>
</dbReference>
<dbReference type="GO" id="GO:0003700">
    <property type="term" value="F:DNA-binding transcription factor activity"/>
    <property type="evidence" value="ECO:0007669"/>
    <property type="project" value="TreeGrafter"/>
</dbReference>
<dbReference type="CDD" id="cd00038">
    <property type="entry name" value="CAP_ED"/>
    <property type="match status" value="1"/>
</dbReference>
<dbReference type="Proteomes" id="UP000432089">
    <property type="component" value="Unassembled WGS sequence"/>
</dbReference>
<gene>
    <name evidence="2" type="ORF">F6X38_06060</name>
</gene>
<keyword evidence="3" id="KW-1185">Reference proteome</keyword>
<dbReference type="SMART" id="SM00100">
    <property type="entry name" value="cNMP"/>
    <property type="match status" value="1"/>
</dbReference>
<evidence type="ECO:0000313" key="2">
    <source>
        <dbReference type="EMBL" id="KAB0681445.1"/>
    </source>
</evidence>
<dbReference type="Gene3D" id="2.60.120.10">
    <property type="entry name" value="Jelly Rolls"/>
    <property type="match status" value="1"/>
</dbReference>
<dbReference type="InterPro" id="IPR014710">
    <property type="entry name" value="RmlC-like_jellyroll"/>
</dbReference>
<protein>
    <submittedName>
        <fullName evidence="2">Cyclic nucleotide-binding domain-containing protein</fullName>
    </submittedName>
</protein>
<sequence length="151" mass="16806">MSLESDIAVLASVPLFAGLDGDQLRLLAFGAEHRRLRRGETLFRMAARSDAGFVVVTGEVELLRQKGETQISAGVYGPGTLLGEFALLTETRRPATAVTRTDCDFIRIARPLFRRMLEEYPEIARKLHERIADDLARMTADILSLEDAFRG</sequence>
<name>A0A7V7TXT4_9HYPH</name>
<feature type="domain" description="Cyclic nucleotide-binding" evidence="1">
    <location>
        <begin position="15"/>
        <end position="134"/>
    </location>
</feature>
<dbReference type="RefSeq" id="WP_150968700.1">
    <property type="nucleotide sequence ID" value="NZ_VZDO01000003.1"/>
</dbReference>
<dbReference type="AlphaFoldDB" id="A0A7V7TXT4"/>
<dbReference type="InterPro" id="IPR018490">
    <property type="entry name" value="cNMP-bd_dom_sf"/>
</dbReference>
<reference evidence="2 3" key="1">
    <citation type="submission" date="2019-09" db="EMBL/GenBank/DDBJ databases">
        <title>YIM 132180 draft genome.</title>
        <authorList>
            <person name="Zhang K."/>
        </authorList>
    </citation>
    <scope>NUCLEOTIDE SEQUENCE [LARGE SCALE GENOMIC DNA]</scope>
    <source>
        <strain evidence="2 3">YIM 132180</strain>
    </source>
</reference>
<dbReference type="PANTHER" id="PTHR24567:SF68">
    <property type="entry name" value="DNA-BINDING TRANSCRIPTIONAL DUAL REGULATOR CRP"/>
    <property type="match status" value="1"/>
</dbReference>
<accession>A0A7V7TXT4</accession>
<dbReference type="SUPFAM" id="SSF51206">
    <property type="entry name" value="cAMP-binding domain-like"/>
    <property type="match status" value="1"/>
</dbReference>
<dbReference type="PROSITE" id="PS50042">
    <property type="entry name" value="CNMP_BINDING_3"/>
    <property type="match status" value="1"/>
</dbReference>
<evidence type="ECO:0000313" key="3">
    <source>
        <dbReference type="Proteomes" id="UP000432089"/>
    </source>
</evidence>
<comment type="caution">
    <text evidence="2">The sequence shown here is derived from an EMBL/GenBank/DDBJ whole genome shotgun (WGS) entry which is preliminary data.</text>
</comment>